<organism evidence="3 4">
    <name type="scientific">Elysia chlorotica</name>
    <name type="common">Eastern emerald elysia</name>
    <name type="synonym">Sea slug</name>
    <dbReference type="NCBI Taxonomy" id="188477"/>
    <lineage>
        <taxon>Eukaryota</taxon>
        <taxon>Metazoa</taxon>
        <taxon>Spiralia</taxon>
        <taxon>Lophotrochozoa</taxon>
        <taxon>Mollusca</taxon>
        <taxon>Gastropoda</taxon>
        <taxon>Heterobranchia</taxon>
        <taxon>Euthyneura</taxon>
        <taxon>Panpulmonata</taxon>
        <taxon>Sacoglossa</taxon>
        <taxon>Placobranchoidea</taxon>
        <taxon>Plakobranchidae</taxon>
        <taxon>Elysia</taxon>
    </lineage>
</organism>
<name>A0A433T3E9_ELYCH</name>
<evidence type="ECO:0000256" key="2">
    <source>
        <dbReference type="SAM" id="Phobius"/>
    </source>
</evidence>
<feature type="compositionally biased region" description="Basic residues" evidence="1">
    <location>
        <begin position="163"/>
        <end position="177"/>
    </location>
</feature>
<dbReference type="AlphaFoldDB" id="A0A433T3E9"/>
<feature type="region of interest" description="Disordered" evidence="1">
    <location>
        <begin position="158"/>
        <end position="180"/>
    </location>
</feature>
<sequence length="284" mass="31242">MTTCQEDEGSCSMESEDESDSAEEGRWLGVGIGLFLLLIFVAWFFRTLSSRQRRLQLISKFHHCCKGKHPENGDIRRPDGTNPVEFSPTRRSIPVRPHTLRAPSKLNGTTPGVIYYTPQSSHPTAYKKTIPRAGTSLPSALDHFGHYHTEDEDAPEHSYLGIHGRHRPRHTRMKKSRSTVSMANCNLAPIQEVEDGADADGVPKSFHLGPLNSSLLGSKSHPDRLAQLALDTSTEQNGVKDSATKSDKHEENGTLASPAQDAKHTNGIVNVNFVHGSDDDASVF</sequence>
<feature type="region of interest" description="Disordered" evidence="1">
    <location>
        <begin position="69"/>
        <end position="91"/>
    </location>
</feature>
<dbReference type="OrthoDB" id="10558528at2759"/>
<dbReference type="Proteomes" id="UP000271974">
    <property type="component" value="Unassembled WGS sequence"/>
</dbReference>
<comment type="caution">
    <text evidence="3">The sequence shown here is derived from an EMBL/GenBank/DDBJ whole genome shotgun (WGS) entry which is preliminary data.</text>
</comment>
<accession>A0A433T3E9</accession>
<evidence type="ECO:0000313" key="4">
    <source>
        <dbReference type="Proteomes" id="UP000271974"/>
    </source>
</evidence>
<feature type="compositionally biased region" description="Basic and acidic residues" evidence="1">
    <location>
        <begin position="242"/>
        <end position="252"/>
    </location>
</feature>
<evidence type="ECO:0000313" key="3">
    <source>
        <dbReference type="EMBL" id="RUS76064.1"/>
    </source>
</evidence>
<feature type="region of interest" description="Disordered" evidence="1">
    <location>
        <begin position="1"/>
        <end position="22"/>
    </location>
</feature>
<feature type="compositionally biased region" description="Basic and acidic residues" evidence="1">
    <location>
        <begin position="69"/>
        <end position="79"/>
    </location>
</feature>
<feature type="transmembrane region" description="Helical" evidence="2">
    <location>
        <begin position="27"/>
        <end position="45"/>
    </location>
</feature>
<keyword evidence="2" id="KW-0472">Membrane</keyword>
<proteinExistence type="predicted"/>
<keyword evidence="2" id="KW-1133">Transmembrane helix</keyword>
<feature type="compositionally biased region" description="Polar residues" evidence="1">
    <location>
        <begin position="230"/>
        <end position="239"/>
    </location>
</feature>
<gene>
    <name evidence="3" type="ORF">EGW08_016168</name>
</gene>
<protein>
    <submittedName>
        <fullName evidence="3">Uncharacterized protein</fullName>
    </submittedName>
</protein>
<keyword evidence="4" id="KW-1185">Reference proteome</keyword>
<dbReference type="EMBL" id="RQTK01000689">
    <property type="protein sequence ID" value="RUS76064.1"/>
    <property type="molecule type" value="Genomic_DNA"/>
</dbReference>
<reference evidence="3 4" key="1">
    <citation type="submission" date="2019-01" db="EMBL/GenBank/DDBJ databases">
        <title>A draft genome assembly of the solar-powered sea slug Elysia chlorotica.</title>
        <authorList>
            <person name="Cai H."/>
            <person name="Li Q."/>
            <person name="Fang X."/>
            <person name="Li J."/>
            <person name="Curtis N.E."/>
            <person name="Altenburger A."/>
            <person name="Shibata T."/>
            <person name="Feng M."/>
            <person name="Maeda T."/>
            <person name="Schwartz J.A."/>
            <person name="Shigenobu S."/>
            <person name="Lundholm N."/>
            <person name="Nishiyama T."/>
            <person name="Yang H."/>
            <person name="Hasebe M."/>
            <person name="Li S."/>
            <person name="Pierce S.K."/>
            <person name="Wang J."/>
        </authorList>
    </citation>
    <scope>NUCLEOTIDE SEQUENCE [LARGE SCALE GENOMIC DNA]</scope>
    <source>
        <strain evidence="3">EC2010</strain>
        <tissue evidence="3">Whole organism of an adult</tissue>
    </source>
</reference>
<feature type="region of interest" description="Disordered" evidence="1">
    <location>
        <begin position="230"/>
        <end position="264"/>
    </location>
</feature>
<evidence type="ECO:0000256" key="1">
    <source>
        <dbReference type="SAM" id="MobiDB-lite"/>
    </source>
</evidence>
<keyword evidence="2" id="KW-0812">Transmembrane</keyword>